<keyword evidence="1" id="KW-0812">Transmembrane</keyword>
<proteinExistence type="predicted"/>
<sequence>MRPSVSRTIKCASHSTRIIYAIPFPIATIILSIYR</sequence>
<gene>
    <name evidence="2" type="ordered locus">BURPS1710b_3009</name>
</gene>
<name>Q3JPW6_BURP1</name>
<organism evidence="2 3">
    <name type="scientific">Burkholderia pseudomallei (strain 1710b)</name>
    <dbReference type="NCBI Taxonomy" id="320372"/>
    <lineage>
        <taxon>Bacteria</taxon>
        <taxon>Pseudomonadati</taxon>
        <taxon>Pseudomonadota</taxon>
        <taxon>Betaproteobacteria</taxon>
        <taxon>Burkholderiales</taxon>
        <taxon>Burkholderiaceae</taxon>
        <taxon>Burkholderia</taxon>
        <taxon>pseudomallei group</taxon>
    </lineage>
</organism>
<evidence type="ECO:0000313" key="3">
    <source>
        <dbReference type="Proteomes" id="UP000002700"/>
    </source>
</evidence>
<feature type="transmembrane region" description="Helical" evidence="1">
    <location>
        <begin position="18"/>
        <end position="34"/>
    </location>
</feature>
<keyword evidence="1" id="KW-1133">Transmembrane helix</keyword>
<accession>Q3JPW6</accession>
<dbReference type="EnsemblBacteria" id="ABA49495">
    <property type="protein sequence ID" value="ABA49495"/>
    <property type="gene ID" value="BURPS1710b_3009"/>
</dbReference>
<dbReference type="AlphaFoldDB" id="Q3JPW6"/>
<evidence type="ECO:0000313" key="2">
    <source>
        <dbReference type="EMBL" id="ABA49495.1"/>
    </source>
</evidence>
<evidence type="ECO:0000256" key="1">
    <source>
        <dbReference type="SAM" id="Phobius"/>
    </source>
</evidence>
<dbReference type="KEGG" id="bpm:BURPS1710b_3009"/>
<dbReference type="EMBL" id="CP000124">
    <property type="protein sequence ID" value="ABA49495.1"/>
    <property type="molecule type" value="Genomic_DNA"/>
</dbReference>
<dbReference type="HOGENOM" id="CLU_3363809_0_0_4"/>
<dbReference type="Proteomes" id="UP000002700">
    <property type="component" value="Chromosome I"/>
</dbReference>
<reference evidence="2 3" key="1">
    <citation type="submission" date="2005-09" db="EMBL/GenBank/DDBJ databases">
        <authorList>
            <person name="Woods D.E."/>
            <person name="Nierman W.C."/>
        </authorList>
    </citation>
    <scope>NUCLEOTIDE SEQUENCE [LARGE SCALE GENOMIC DNA]</scope>
    <source>
        <strain evidence="2 3">1710b</strain>
    </source>
</reference>
<protein>
    <submittedName>
        <fullName evidence="2">Uncharacterized protein</fullName>
    </submittedName>
</protein>
<keyword evidence="1" id="KW-0472">Membrane</keyword>